<sequence>DLLSPTESIYSVIHSAVSALSSLSPHLHPLLNEVTLYSSVITHCNYPCVLCCDLGYHASLARAFRTYLSAEYNLETSRHEGLDVLESAVDNMDSRSDKHKIMDMHNQVFCPPMRFEYLPHMGDEVCQVSAQQPVQTELLMRYHQLQSRLATLKIENEEVRKTLDATMQTMQDMLTVEDFDVSDAFQHSRSTESIKSVASESYMSKSNVAKRRANQQETEMFYFSVSAIC</sequence>
<dbReference type="STRING" id="409849.ENSPMGP00000016254"/>
<reference evidence="3" key="1">
    <citation type="submission" date="2025-08" db="UniProtKB">
        <authorList>
            <consortium name="Ensembl"/>
        </authorList>
    </citation>
    <scope>IDENTIFICATION</scope>
</reference>
<keyword evidence="4" id="KW-1185">Reference proteome</keyword>
<organism evidence="3 4">
    <name type="scientific">Periophthalmus magnuspinnatus</name>
    <dbReference type="NCBI Taxonomy" id="409849"/>
    <lineage>
        <taxon>Eukaryota</taxon>
        <taxon>Metazoa</taxon>
        <taxon>Chordata</taxon>
        <taxon>Craniata</taxon>
        <taxon>Vertebrata</taxon>
        <taxon>Euteleostomi</taxon>
        <taxon>Actinopterygii</taxon>
        <taxon>Neopterygii</taxon>
        <taxon>Teleostei</taxon>
        <taxon>Neoteleostei</taxon>
        <taxon>Acanthomorphata</taxon>
        <taxon>Gobiaria</taxon>
        <taxon>Gobiiformes</taxon>
        <taxon>Gobioidei</taxon>
        <taxon>Gobiidae</taxon>
        <taxon>Oxudercinae</taxon>
        <taxon>Periophthalmus</taxon>
    </lineage>
</organism>
<evidence type="ECO:0000313" key="4">
    <source>
        <dbReference type="Proteomes" id="UP000261520"/>
    </source>
</evidence>
<dbReference type="PANTHER" id="PTHR14166">
    <property type="entry name" value="SLIT-ROBO RHO GTPASE ACTIVATING PROTEIN"/>
    <property type="match status" value="1"/>
</dbReference>
<protein>
    <submittedName>
        <fullName evidence="3">Uncharacterized protein</fullName>
    </submittedName>
</protein>
<dbReference type="InterPro" id="IPR027267">
    <property type="entry name" value="AH/BAR_dom_sf"/>
</dbReference>
<proteinExistence type="predicted"/>
<evidence type="ECO:0000256" key="2">
    <source>
        <dbReference type="SAM" id="Coils"/>
    </source>
</evidence>
<dbReference type="Ensembl" id="ENSPMGT00000017345.1">
    <property type="protein sequence ID" value="ENSPMGP00000016254.1"/>
    <property type="gene ID" value="ENSPMGG00000013319.1"/>
</dbReference>
<dbReference type="InterPro" id="IPR051627">
    <property type="entry name" value="SLIT-ROBO_RhoGAP"/>
</dbReference>
<dbReference type="AlphaFoldDB" id="A0A3B4AI17"/>
<dbReference type="SUPFAM" id="SSF103657">
    <property type="entry name" value="BAR/IMD domain-like"/>
    <property type="match status" value="1"/>
</dbReference>
<evidence type="ECO:0000256" key="1">
    <source>
        <dbReference type="ARBA" id="ARBA00023054"/>
    </source>
</evidence>
<feature type="coiled-coil region" evidence="2">
    <location>
        <begin position="142"/>
        <end position="169"/>
    </location>
</feature>
<name>A0A3B4AI17_9GOBI</name>
<dbReference type="Gene3D" id="1.20.1270.60">
    <property type="entry name" value="Arfaptin homology (AH) domain/BAR domain"/>
    <property type="match status" value="1"/>
</dbReference>
<keyword evidence="1 2" id="KW-0175">Coiled coil</keyword>
<evidence type="ECO:0000313" key="3">
    <source>
        <dbReference type="Ensembl" id="ENSPMGP00000016254.1"/>
    </source>
</evidence>
<dbReference type="Proteomes" id="UP000261520">
    <property type="component" value="Unplaced"/>
</dbReference>
<accession>A0A3B4AI17</accession>
<reference evidence="3" key="2">
    <citation type="submission" date="2025-09" db="UniProtKB">
        <authorList>
            <consortium name="Ensembl"/>
        </authorList>
    </citation>
    <scope>IDENTIFICATION</scope>
</reference>